<evidence type="ECO:0000256" key="3">
    <source>
        <dbReference type="ARBA" id="ARBA00023163"/>
    </source>
</evidence>
<organism evidence="5 6">
    <name type="scientific">Streptomyces albipurpureus</name>
    <dbReference type="NCBI Taxonomy" id="2897419"/>
    <lineage>
        <taxon>Bacteria</taxon>
        <taxon>Bacillati</taxon>
        <taxon>Actinomycetota</taxon>
        <taxon>Actinomycetes</taxon>
        <taxon>Kitasatosporales</taxon>
        <taxon>Streptomycetaceae</taxon>
        <taxon>Streptomyces</taxon>
    </lineage>
</organism>
<accession>A0ABT0UE76</accession>
<dbReference type="SUPFAM" id="SSF53822">
    <property type="entry name" value="Periplasmic binding protein-like I"/>
    <property type="match status" value="1"/>
</dbReference>
<keyword evidence="6" id="KW-1185">Reference proteome</keyword>
<evidence type="ECO:0000313" key="5">
    <source>
        <dbReference type="EMBL" id="MCM2386794.1"/>
    </source>
</evidence>
<dbReference type="InterPro" id="IPR000843">
    <property type="entry name" value="HTH_LacI"/>
</dbReference>
<dbReference type="RefSeq" id="WP_250917160.1">
    <property type="nucleotide sequence ID" value="NZ_JAMQAW010000001.1"/>
</dbReference>
<proteinExistence type="predicted"/>
<evidence type="ECO:0000259" key="4">
    <source>
        <dbReference type="PROSITE" id="PS50932"/>
    </source>
</evidence>
<dbReference type="PANTHER" id="PTHR30146:SF153">
    <property type="entry name" value="LACTOSE OPERON REPRESSOR"/>
    <property type="match status" value="1"/>
</dbReference>
<dbReference type="EMBL" id="JAMQAW010000001">
    <property type="protein sequence ID" value="MCM2386794.1"/>
    <property type="molecule type" value="Genomic_DNA"/>
</dbReference>
<dbReference type="Gene3D" id="3.40.50.2300">
    <property type="match status" value="2"/>
</dbReference>
<keyword evidence="1" id="KW-0805">Transcription regulation</keyword>
<dbReference type="SMART" id="SM00354">
    <property type="entry name" value="HTH_LACI"/>
    <property type="match status" value="1"/>
</dbReference>
<dbReference type="PROSITE" id="PS50932">
    <property type="entry name" value="HTH_LACI_2"/>
    <property type="match status" value="1"/>
</dbReference>
<evidence type="ECO:0000256" key="1">
    <source>
        <dbReference type="ARBA" id="ARBA00023015"/>
    </source>
</evidence>
<reference evidence="5" key="1">
    <citation type="submission" date="2022-06" db="EMBL/GenBank/DDBJ databases">
        <title>Genome public.</title>
        <authorList>
            <person name="Sun Q."/>
        </authorList>
    </citation>
    <scope>NUCLEOTIDE SEQUENCE</scope>
    <source>
        <strain evidence="5">CWNU-1</strain>
    </source>
</reference>
<dbReference type="InterPro" id="IPR010982">
    <property type="entry name" value="Lambda_DNA-bd_dom_sf"/>
</dbReference>
<evidence type="ECO:0000313" key="6">
    <source>
        <dbReference type="Proteomes" id="UP001431429"/>
    </source>
</evidence>
<dbReference type="InterPro" id="IPR046335">
    <property type="entry name" value="LacI/GalR-like_sensor"/>
</dbReference>
<evidence type="ECO:0000256" key="2">
    <source>
        <dbReference type="ARBA" id="ARBA00023125"/>
    </source>
</evidence>
<keyword evidence="2" id="KW-0238">DNA-binding</keyword>
<dbReference type="InterPro" id="IPR028082">
    <property type="entry name" value="Peripla_BP_I"/>
</dbReference>
<dbReference type="SUPFAM" id="SSF47413">
    <property type="entry name" value="lambda repressor-like DNA-binding domains"/>
    <property type="match status" value="1"/>
</dbReference>
<dbReference type="PANTHER" id="PTHR30146">
    <property type="entry name" value="LACI-RELATED TRANSCRIPTIONAL REPRESSOR"/>
    <property type="match status" value="1"/>
</dbReference>
<dbReference type="Pfam" id="PF13377">
    <property type="entry name" value="Peripla_BP_3"/>
    <property type="match status" value="1"/>
</dbReference>
<comment type="caution">
    <text evidence="5">The sequence shown here is derived from an EMBL/GenBank/DDBJ whole genome shotgun (WGS) entry which is preliminary data.</text>
</comment>
<gene>
    <name evidence="5" type="ORF">NBG84_00450</name>
</gene>
<dbReference type="Pfam" id="PF00356">
    <property type="entry name" value="LacI"/>
    <property type="match status" value="1"/>
</dbReference>
<sequence length="341" mass="37157">MTKAAAGRVTIRDVAAAAGVSVTTVSDALNGKGKLRQETRERIRQTADSLGYRPSRVAQAFRHGRTGTIALVLPHRDVSGNEYDMIGLDYYMTIASGSARAAFSEGYALMLTPRITTEDEWRLIGPDGVVLCDPAASDPRIDMLEGMGIPVVSIERDPDRPDRPFYVSGDNEQNMRDLLDHLHQGGARRIALLSARSSWAWTLEGEHAYQSWCAERGVRPFVAHVSVDRLEADSYRAACALLDADEPPDALIASAEQYSEGATRACRERGVRIPEDLMLAIGIDNRFAQQSDPAITAIDLRPSDQAGAAVDMLLKRLNGTPVDKPSVVPSQLRVRASTSRS</sequence>
<protein>
    <submittedName>
        <fullName evidence="5">LacI family transcriptional regulator</fullName>
    </submittedName>
</protein>
<feature type="domain" description="HTH lacI-type" evidence="4">
    <location>
        <begin position="9"/>
        <end position="63"/>
    </location>
</feature>
<dbReference type="Gene3D" id="1.10.260.40">
    <property type="entry name" value="lambda repressor-like DNA-binding domains"/>
    <property type="match status" value="1"/>
</dbReference>
<name>A0ABT0UE76_9ACTN</name>
<keyword evidence="3" id="KW-0804">Transcription</keyword>
<dbReference type="CDD" id="cd01392">
    <property type="entry name" value="HTH_LacI"/>
    <property type="match status" value="1"/>
</dbReference>
<dbReference type="PROSITE" id="PS00356">
    <property type="entry name" value="HTH_LACI_1"/>
    <property type="match status" value="1"/>
</dbReference>
<dbReference type="Proteomes" id="UP001431429">
    <property type="component" value="Unassembled WGS sequence"/>
</dbReference>